<dbReference type="EMBL" id="BART01032303">
    <property type="protein sequence ID" value="GAH09533.1"/>
    <property type="molecule type" value="Genomic_DNA"/>
</dbReference>
<comment type="caution">
    <text evidence="1">The sequence shown here is derived from an EMBL/GenBank/DDBJ whole genome shotgun (WGS) entry which is preliminary data.</text>
</comment>
<name>X1ELK8_9ZZZZ</name>
<gene>
    <name evidence="1" type="ORF">S01H4_55874</name>
</gene>
<accession>X1ELK8</accession>
<proteinExistence type="predicted"/>
<protein>
    <submittedName>
        <fullName evidence="1">Uncharacterized protein</fullName>
    </submittedName>
</protein>
<organism evidence="1">
    <name type="scientific">marine sediment metagenome</name>
    <dbReference type="NCBI Taxonomy" id="412755"/>
    <lineage>
        <taxon>unclassified sequences</taxon>
        <taxon>metagenomes</taxon>
        <taxon>ecological metagenomes</taxon>
    </lineage>
</organism>
<evidence type="ECO:0000313" key="1">
    <source>
        <dbReference type="EMBL" id="GAH09533.1"/>
    </source>
</evidence>
<sequence length="63" mass="7138">MNPEQVITDFQDRIDLAEEGLGRVLNSVDRIVLSRFPKVLVDDRLDLTIDLLKAMLTILESSP</sequence>
<dbReference type="AlphaFoldDB" id="X1ELK8"/>
<reference evidence="1" key="1">
    <citation type="journal article" date="2014" name="Front. Microbiol.">
        <title>High frequency of phylogenetically diverse reductive dehalogenase-homologous genes in deep subseafloor sedimentary metagenomes.</title>
        <authorList>
            <person name="Kawai M."/>
            <person name="Futagami T."/>
            <person name="Toyoda A."/>
            <person name="Takaki Y."/>
            <person name="Nishi S."/>
            <person name="Hori S."/>
            <person name="Arai W."/>
            <person name="Tsubouchi T."/>
            <person name="Morono Y."/>
            <person name="Uchiyama I."/>
            <person name="Ito T."/>
            <person name="Fujiyama A."/>
            <person name="Inagaki F."/>
            <person name="Takami H."/>
        </authorList>
    </citation>
    <scope>NUCLEOTIDE SEQUENCE</scope>
    <source>
        <strain evidence="1">Expedition CK06-06</strain>
    </source>
</reference>